<dbReference type="Gene3D" id="2.60.40.1130">
    <property type="entry name" value="Rab geranylgeranyltransferase alpha-subunit, insert domain"/>
    <property type="match status" value="1"/>
</dbReference>
<dbReference type="InterPro" id="IPR013783">
    <property type="entry name" value="Ig-like_fold"/>
</dbReference>
<feature type="domain" description="Pullulanase carbohydrate-binding module 41" evidence="6">
    <location>
        <begin position="132"/>
        <end position="234"/>
    </location>
</feature>
<evidence type="ECO:0000256" key="2">
    <source>
        <dbReference type="ARBA" id="ARBA00022729"/>
    </source>
</evidence>
<sequence>MSILPICQKLKPKAIAANTAFTKKKNLELSMLTKPLSTPMPTLKVWRIAALILTALFIVGCGGSGVESGSNNLLTCNVPNVPNADGTACVAPPPIQCDAPTVPNETNDACVVGADPSLPLPVFFPADNQAVLYYNRAAVDADNSTTDPAYEGWRLHTWNNDECDAYADADTDWANGRQHTGIDPNYGAYWVLDLKDNFDNCHNFIIHLGTDDAGKELGGSDFQASLVQDDETYVRMNFTLSGEPTLFEYPIMSLGPQPVDIEGFGAHWLDANTILWDVADTVSTVKLHYSANADLESSLEDGINGTSIALMPATLDENQTAKAENLAALQAWEGEWSLEDAKTVLTTQAVVGGYDSDGVLIAATGLQNAKVIDDIFTAGDEDANEASLGAVYSDTGIAVSVWAPTAQNVELLTYNDNKTLASRYTMTRDTNTGIWQFEGDMSLDRQLYRYEVTVFHPQTGAVEVLEVTDPYSVSLSTNGRFSRFVNLSDDDLKPEGWDTQNIPTLENPEDAVIYEGHVRDFSIRDMSTSEANRGKYLAFTEQNTAPVLHLQKLVEAGLNYFHVLPANDIATIDEDPTKTVGLFDTVADLCRLNAEAVVCEEENSATLLIDVYNSYDPLAEAAKAQQLTSDMRAIDGFNWGYDPHHFNAPEGSYASNAEGVERIVEMRAMIQALHEMGLRVALDVVYNHTNASGVFAKSVLDKVVPGYFHRYETDTGDIVRETCCDDTEPRNVMMEKLMLDSLLVWTEHYKYDAFRFDIMSQASKETMLQLRNSVQALDEDNYFYGEGWTRIDRGYEQANQLNMAGTQIGTYNDRIREAIRQGNIFSPESDALLSDQDKVKMSMIGTLQDYVLETSAGVASNTSNLGGYALDPADIINYVSKHDNETLWDQLNYTLPMDISLSERVRAQNVAIGIPLVSQGIPFLQMGGDLLRSKSMDRNTYDAGDWFNFVDFTYETNNWNVGLPLAEDNEVRWEEMGEFIYSPERDASMADIIFASDAFNELLAIRTESPLFRLTTADDIIDRIGFHNIGSNQQKGLIAMSIDDGVASDADTYGEARADLDMQNDAIVVLVNTGYETKSISINTATGFSLHALQMNSSDEAVRGATFNEAEDGNGIFTVPALTIAVFVKPQSGAQGYGLSAYATSGAPDVVPYGETTPYLRGDMNGWTTDNPFIYKGEGVYEVAVALEGSTTYGFKFASEDWETVNFGAAEGDDAALVETEPKVLARTNNNLAFTPAISATYLFTINASDAESPVLSIVNEEPYVGTPVYIRGALNDWGTNNELEYQGGRIYKVTMDIEPGSYEFKVASEDWDTVNFGALSADDADRNVNVGQATALARTNDNLLLTIEEADRYVFVFDVNDENNPTIGVYKEAYFGDTEVYVRGGMNGWGTTDLFTYQGEGEYTVDIELSVGSAEFKVASEDWNTVNLGNPNDAISNLVTPDQPKVLAFSNNNLVVEVTEAGLYEFKVSGPNGQSPTLTVSPK</sequence>
<dbReference type="SUPFAM" id="SSF81296">
    <property type="entry name" value="E set domains"/>
    <property type="match status" value="2"/>
</dbReference>
<dbReference type="eggNOG" id="COG1523">
    <property type="taxonomic scope" value="Bacteria"/>
</dbReference>
<evidence type="ECO:0000256" key="4">
    <source>
        <dbReference type="ARBA" id="ARBA00023295"/>
    </source>
</evidence>
<dbReference type="Pfam" id="PF02922">
    <property type="entry name" value="CBM_48"/>
    <property type="match status" value="1"/>
</dbReference>
<reference evidence="9 10" key="1">
    <citation type="journal article" date="2011" name="J. Bacteriol.">
        <title>Complete genome sequence of the polycyclic aromatic hydrocarbon-degrading bacterium Alteromonas sp. strain SN2.</title>
        <authorList>
            <person name="Jin H.M."/>
            <person name="Jeong H."/>
            <person name="Moon E.J."/>
            <person name="Math R.K."/>
            <person name="Lee K."/>
            <person name="Kim H.J."/>
            <person name="Jeon C.O."/>
            <person name="Oh T.K."/>
            <person name="Kim J.F."/>
        </authorList>
    </citation>
    <scope>NUCLEOTIDE SEQUENCE [LARGE SCALE GENOMIC DNA]</scope>
    <source>
        <strain evidence="10">JCM 17741 / KACC 18427 / KCTC 11700BP / SN2</strain>
    </source>
</reference>
<dbReference type="HOGENOM" id="CLU_004744_5_0_6"/>
<keyword evidence="3" id="KW-0378">Hydrolase</keyword>
<organism evidence="9 10">
    <name type="scientific">Alteromonas naphthalenivorans</name>
    <dbReference type="NCBI Taxonomy" id="715451"/>
    <lineage>
        <taxon>Bacteria</taxon>
        <taxon>Pseudomonadati</taxon>
        <taxon>Pseudomonadota</taxon>
        <taxon>Gammaproteobacteria</taxon>
        <taxon>Alteromonadales</taxon>
        <taxon>Alteromonadaceae</taxon>
        <taxon>Alteromonas/Salinimonas group</taxon>
        <taxon>Alteromonas</taxon>
    </lineage>
</organism>
<dbReference type="CDD" id="cd10315">
    <property type="entry name" value="CBM41_pullulanase"/>
    <property type="match status" value="1"/>
</dbReference>
<dbReference type="Pfam" id="PF11852">
    <property type="entry name" value="Pullul_strch_C"/>
    <property type="match status" value="1"/>
</dbReference>
<dbReference type="GO" id="GO:0004553">
    <property type="term" value="F:hydrolase activity, hydrolyzing O-glycosyl compounds"/>
    <property type="evidence" value="ECO:0007669"/>
    <property type="project" value="InterPro"/>
</dbReference>
<dbReference type="InterPro" id="IPR013780">
    <property type="entry name" value="Glyco_hydro_b"/>
</dbReference>
<dbReference type="GO" id="GO:0005975">
    <property type="term" value="P:carbohydrate metabolic process"/>
    <property type="evidence" value="ECO:0007669"/>
    <property type="project" value="InterPro"/>
</dbReference>
<evidence type="ECO:0000313" key="10">
    <source>
        <dbReference type="Proteomes" id="UP000000683"/>
    </source>
</evidence>
<evidence type="ECO:0000256" key="3">
    <source>
        <dbReference type="ARBA" id="ARBA00022801"/>
    </source>
</evidence>
<dbReference type="InterPro" id="IPR005323">
    <property type="entry name" value="CBM41_pullulanase"/>
</dbReference>
<dbReference type="Gene3D" id="2.60.40.1110">
    <property type="match status" value="1"/>
</dbReference>
<dbReference type="Gene3D" id="2.60.40.1180">
    <property type="entry name" value="Golgi alpha-mannosidase II"/>
    <property type="match status" value="1"/>
</dbReference>
<evidence type="ECO:0000259" key="7">
    <source>
        <dbReference type="Pfam" id="PF11852"/>
    </source>
</evidence>
<dbReference type="InterPro" id="IPR004193">
    <property type="entry name" value="Glyco_hydro_13_N"/>
</dbReference>
<dbReference type="KEGG" id="alt:ambt_07630"/>
<evidence type="ECO:0000259" key="5">
    <source>
        <dbReference type="Pfam" id="PF02922"/>
    </source>
</evidence>
<feature type="domain" description="Alpha-1,6-glucosidases pullulanase-type C-terminal" evidence="7">
    <location>
        <begin position="954"/>
        <end position="1129"/>
    </location>
</feature>
<keyword evidence="10" id="KW-1185">Reference proteome</keyword>
<proteinExistence type="inferred from homology"/>
<dbReference type="InterPro" id="IPR040671">
    <property type="entry name" value="Pullulanase_N2"/>
</dbReference>
<dbReference type="Pfam" id="PF03714">
    <property type="entry name" value="PUD"/>
    <property type="match status" value="1"/>
</dbReference>
<accession>F5Z7L1</accession>
<dbReference type="Proteomes" id="UP000000683">
    <property type="component" value="Chromosome"/>
</dbReference>
<dbReference type="Gene3D" id="2.60.40.3620">
    <property type="match status" value="1"/>
</dbReference>
<name>F5Z7L1_ALTNA</name>
<dbReference type="Gene3D" id="2.60.40.10">
    <property type="entry name" value="Immunoglobulins"/>
    <property type="match status" value="2"/>
</dbReference>
<dbReference type="Pfam" id="PF17967">
    <property type="entry name" value="Pullulanase_N2"/>
    <property type="match status" value="1"/>
</dbReference>
<evidence type="ECO:0000259" key="6">
    <source>
        <dbReference type="Pfam" id="PF03714"/>
    </source>
</evidence>
<dbReference type="InterPro" id="IPR014756">
    <property type="entry name" value="Ig_E-set"/>
</dbReference>
<dbReference type="InterPro" id="IPR013784">
    <property type="entry name" value="Carb-bd-like_fold"/>
</dbReference>
<keyword evidence="4" id="KW-0326">Glycosidase</keyword>
<evidence type="ECO:0000259" key="8">
    <source>
        <dbReference type="Pfam" id="PF17967"/>
    </source>
</evidence>
<feature type="domain" description="Glycoside hydrolase family 13 N-terminal" evidence="5">
    <location>
        <begin position="388"/>
        <end position="472"/>
    </location>
</feature>
<dbReference type="SUPFAM" id="SSF51011">
    <property type="entry name" value="Glycosyl hydrolase domain"/>
    <property type="match status" value="1"/>
</dbReference>
<dbReference type="PANTHER" id="PTHR43002">
    <property type="entry name" value="GLYCOGEN DEBRANCHING ENZYME"/>
    <property type="match status" value="1"/>
</dbReference>
<protein>
    <submittedName>
        <fullName evidence="9">Pullulanase</fullName>
    </submittedName>
</protein>
<dbReference type="EMBL" id="CP002339">
    <property type="protein sequence ID" value="AEF03054.1"/>
    <property type="molecule type" value="Genomic_DNA"/>
</dbReference>
<comment type="similarity">
    <text evidence="1">Belongs to the glycosyl hydrolase 13 family.</text>
</comment>
<feature type="domain" description="Pullulanase N2" evidence="8">
    <location>
        <begin position="266"/>
        <end position="374"/>
    </location>
</feature>
<dbReference type="InterPro" id="IPR024561">
    <property type="entry name" value="Pullul_strch_C"/>
</dbReference>
<dbReference type="CDD" id="cd02860">
    <property type="entry name" value="E_set_Pullulanase"/>
    <property type="match status" value="1"/>
</dbReference>
<dbReference type="SUPFAM" id="SSF49452">
    <property type="entry name" value="Starch-binding domain-like"/>
    <property type="match status" value="1"/>
</dbReference>
<dbReference type="CDD" id="cd11341">
    <property type="entry name" value="AmyAc_Pullulanase_LD-like"/>
    <property type="match status" value="1"/>
</dbReference>
<dbReference type="SUPFAM" id="SSF51445">
    <property type="entry name" value="(Trans)glycosidases"/>
    <property type="match status" value="1"/>
</dbReference>
<evidence type="ECO:0000313" key="9">
    <source>
        <dbReference type="EMBL" id="AEF03054.1"/>
    </source>
</evidence>
<evidence type="ECO:0000256" key="1">
    <source>
        <dbReference type="ARBA" id="ARBA00008061"/>
    </source>
</evidence>
<dbReference type="InterPro" id="IPR017853">
    <property type="entry name" value="GH"/>
</dbReference>
<keyword evidence="2" id="KW-0732">Signal</keyword>
<dbReference type="Gene3D" id="3.20.20.80">
    <property type="entry name" value="Glycosidases"/>
    <property type="match status" value="1"/>
</dbReference>
<dbReference type="GO" id="GO:0030246">
    <property type="term" value="F:carbohydrate binding"/>
    <property type="evidence" value="ECO:0007669"/>
    <property type="project" value="InterPro"/>
</dbReference>
<gene>
    <name evidence="9" type="ordered locus">ambt_07630</name>
</gene>
<dbReference type="CDD" id="cd02861">
    <property type="entry name" value="E_set_pullulanase_like"/>
    <property type="match status" value="3"/>
</dbReference>